<dbReference type="InterPro" id="IPR050107">
    <property type="entry name" value="ABC_carbohydrate_import_ATPase"/>
</dbReference>
<dbReference type="GO" id="GO:0005524">
    <property type="term" value="F:ATP binding"/>
    <property type="evidence" value="ECO:0007669"/>
    <property type="project" value="UniProtKB-KW"/>
</dbReference>
<evidence type="ECO:0000256" key="1">
    <source>
        <dbReference type="ARBA" id="ARBA00022741"/>
    </source>
</evidence>
<dbReference type="Pfam" id="PF00005">
    <property type="entry name" value="ABC_tran"/>
    <property type="match status" value="2"/>
</dbReference>
<dbReference type="Proteomes" id="UP000509623">
    <property type="component" value="Chromosome"/>
</dbReference>
<evidence type="ECO:0000313" key="5">
    <source>
        <dbReference type="Proteomes" id="UP000509623"/>
    </source>
</evidence>
<dbReference type="InterPro" id="IPR003593">
    <property type="entry name" value="AAA+_ATPase"/>
</dbReference>
<keyword evidence="5" id="KW-1185">Reference proteome</keyword>
<gene>
    <name evidence="4" type="ORF">GKP14_06050</name>
</gene>
<dbReference type="CDD" id="cd03215">
    <property type="entry name" value="ABC_Carb_Monos_II"/>
    <property type="match status" value="1"/>
</dbReference>
<dbReference type="InterPro" id="IPR003439">
    <property type="entry name" value="ABC_transporter-like_ATP-bd"/>
</dbReference>
<dbReference type="EMBL" id="CP046161">
    <property type="protein sequence ID" value="QKO30603.1"/>
    <property type="molecule type" value="Genomic_DNA"/>
</dbReference>
<dbReference type="InterPro" id="IPR027417">
    <property type="entry name" value="P-loop_NTPase"/>
</dbReference>
<dbReference type="PROSITE" id="PS00211">
    <property type="entry name" value="ABC_TRANSPORTER_1"/>
    <property type="match status" value="2"/>
</dbReference>
<evidence type="ECO:0000313" key="4">
    <source>
        <dbReference type="EMBL" id="QKO30603.1"/>
    </source>
</evidence>
<reference evidence="5" key="1">
    <citation type="submission" date="2019-11" db="EMBL/GenBank/DDBJ databases">
        <authorList>
            <person name="Ren C."/>
            <person name="Wang H."/>
            <person name="Xu Y."/>
        </authorList>
    </citation>
    <scope>NUCLEOTIDE SEQUENCE [LARGE SCALE GENOMIC DNA]</scope>
    <source>
        <strain evidence="5">JNU-WLY1368</strain>
    </source>
</reference>
<accession>A0ABX6PWB7</accession>
<organism evidence="4 5">
    <name type="scientific">Caproicibacterium lactatifermentans</name>
    <dbReference type="NCBI Taxonomy" id="2666138"/>
    <lineage>
        <taxon>Bacteria</taxon>
        <taxon>Bacillati</taxon>
        <taxon>Bacillota</taxon>
        <taxon>Clostridia</taxon>
        <taxon>Eubacteriales</taxon>
        <taxon>Oscillospiraceae</taxon>
        <taxon>Caproicibacterium</taxon>
    </lineage>
</organism>
<keyword evidence="2 4" id="KW-0067">ATP-binding</keyword>
<dbReference type="SMART" id="SM00382">
    <property type="entry name" value="AAA"/>
    <property type="match status" value="1"/>
</dbReference>
<keyword evidence="1" id="KW-0547">Nucleotide-binding</keyword>
<protein>
    <submittedName>
        <fullName evidence="4">ATP-binding cassette domain-containing protein</fullName>
    </submittedName>
</protein>
<evidence type="ECO:0000259" key="3">
    <source>
        <dbReference type="PROSITE" id="PS50893"/>
    </source>
</evidence>
<dbReference type="PROSITE" id="PS50893">
    <property type="entry name" value="ABC_TRANSPORTER_2"/>
    <property type="match status" value="2"/>
</dbReference>
<dbReference type="SUPFAM" id="SSF52540">
    <property type="entry name" value="P-loop containing nucleoside triphosphate hydrolases"/>
    <property type="match status" value="2"/>
</dbReference>
<dbReference type="InterPro" id="IPR017871">
    <property type="entry name" value="ABC_transporter-like_CS"/>
</dbReference>
<dbReference type="PANTHER" id="PTHR43790:SF4">
    <property type="entry name" value="GUANOSINE IMPORT ATP-BINDING PROTEIN NUPO"/>
    <property type="match status" value="1"/>
</dbReference>
<dbReference type="Gene3D" id="3.40.50.300">
    <property type="entry name" value="P-loop containing nucleotide triphosphate hydrolases"/>
    <property type="match status" value="2"/>
</dbReference>
<dbReference type="CDD" id="cd03216">
    <property type="entry name" value="ABC_Carb_Monos_I"/>
    <property type="match status" value="1"/>
</dbReference>
<proteinExistence type="predicted"/>
<evidence type="ECO:0000256" key="2">
    <source>
        <dbReference type="ARBA" id="ARBA00022840"/>
    </source>
</evidence>
<name>A0ABX6PWB7_9FIRM</name>
<feature type="domain" description="ABC transporter" evidence="3">
    <location>
        <begin position="9"/>
        <end position="245"/>
    </location>
</feature>
<sequence>MEVSSEYAVQMRGITKYFGTFCALDHVDLNVKKGTIHSLLGENGAGKSTLMNVLYGLYQADEGEIYLNGKKADITSPNVAISHGIGMVHQHFMLVDNFTVTQNIILGNETTSHFGVLNMKKARKDVKNLVKKYGLEVDPDAKVEDISVGMQQRVEILKALYRGADLLILDEPTAVLTPQEIDDLIKILHNLIADGKTIIIITHKLKEIKASSSTCTIIRRGKYIDTVNVADCDEEDLASKMVGHAVQLVVQKTPAKPGKTVFEIDNLHVKDERGLPAVNDLSLKVHAGEIVGLAGIDGNGQKELVEAITNLCKTESGTIRINGTEIQNTTPYNTVHHKVATIHEDRQRRGLVMDFSVKENMVLEKYNQEPFCHRGLLNRGEIASYTKDLIKDYDIRPADCVDEPARGLSGGNQQKVIIAREVANEPDLLIAVQPTRGLDVGAIEYVHKTLIRERDHGCAILLVSLELDEIMSVSDTISVLYKGQIAGSFKQGEVDEKTIGLLMAGGKLNG</sequence>
<feature type="domain" description="ABC transporter" evidence="3">
    <location>
        <begin position="262"/>
        <end position="507"/>
    </location>
</feature>
<dbReference type="RefSeq" id="WP_174403133.1">
    <property type="nucleotide sequence ID" value="NZ_CP046161.1"/>
</dbReference>
<dbReference type="PANTHER" id="PTHR43790">
    <property type="entry name" value="CARBOHYDRATE TRANSPORT ATP-BINDING PROTEIN MG119-RELATED"/>
    <property type="match status" value="1"/>
</dbReference>